<keyword evidence="5" id="KW-0539">Nucleus</keyword>
<accession>A0A0K9P9S5</accession>
<dbReference type="InterPro" id="IPR036955">
    <property type="entry name" value="AP2/ERF_dom_sf"/>
</dbReference>
<keyword evidence="3" id="KW-0238">DNA-binding</keyword>
<feature type="domain" description="AP2/ERF" evidence="7">
    <location>
        <begin position="94"/>
        <end position="151"/>
    </location>
</feature>
<dbReference type="OrthoDB" id="10038011at2759"/>
<evidence type="ECO:0000259" key="7">
    <source>
        <dbReference type="PROSITE" id="PS51032"/>
    </source>
</evidence>
<keyword evidence="2" id="KW-0805">Transcription regulation</keyword>
<dbReference type="InterPro" id="IPR016177">
    <property type="entry name" value="DNA-bd_dom_sf"/>
</dbReference>
<proteinExistence type="predicted"/>
<dbReference type="SMART" id="SM00380">
    <property type="entry name" value="AP2"/>
    <property type="match status" value="1"/>
</dbReference>
<dbReference type="GO" id="GO:0005634">
    <property type="term" value="C:nucleus"/>
    <property type="evidence" value="ECO:0007669"/>
    <property type="project" value="UniProtKB-SubCell"/>
</dbReference>
<evidence type="ECO:0000256" key="5">
    <source>
        <dbReference type="ARBA" id="ARBA00023242"/>
    </source>
</evidence>
<evidence type="ECO:0000313" key="9">
    <source>
        <dbReference type="Proteomes" id="UP000036987"/>
    </source>
</evidence>
<keyword evidence="4" id="KW-0804">Transcription</keyword>
<name>A0A0K9P9S5_ZOSMR</name>
<dbReference type="AlphaFoldDB" id="A0A0K9P9S5"/>
<dbReference type="Gene3D" id="3.30.730.10">
    <property type="entry name" value="AP2/ERF domain"/>
    <property type="match status" value="1"/>
</dbReference>
<evidence type="ECO:0000256" key="6">
    <source>
        <dbReference type="SAM" id="MobiDB-lite"/>
    </source>
</evidence>
<reference evidence="9" key="1">
    <citation type="journal article" date="2016" name="Nature">
        <title>The genome of the seagrass Zostera marina reveals angiosperm adaptation to the sea.</title>
        <authorList>
            <person name="Olsen J.L."/>
            <person name="Rouze P."/>
            <person name="Verhelst B."/>
            <person name="Lin Y.-C."/>
            <person name="Bayer T."/>
            <person name="Collen J."/>
            <person name="Dattolo E."/>
            <person name="De Paoli E."/>
            <person name="Dittami S."/>
            <person name="Maumus F."/>
            <person name="Michel G."/>
            <person name="Kersting A."/>
            <person name="Lauritano C."/>
            <person name="Lohaus R."/>
            <person name="Toepel M."/>
            <person name="Tonon T."/>
            <person name="Vanneste K."/>
            <person name="Amirebrahimi M."/>
            <person name="Brakel J."/>
            <person name="Bostroem C."/>
            <person name="Chovatia M."/>
            <person name="Grimwood J."/>
            <person name="Jenkins J.W."/>
            <person name="Jueterbock A."/>
            <person name="Mraz A."/>
            <person name="Stam W.T."/>
            <person name="Tice H."/>
            <person name="Bornberg-Bauer E."/>
            <person name="Green P.J."/>
            <person name="Pearson G.A."/>
            <person name="Procaccini G."/>
            <person name="Duarte C.M."/>
            <person name="Schmutz J."/>
            <person name="Reusch T.B.H."/>
            <person name="Van de Peer Y."/>
        </authorList>
    </citation>
    <scope>NUCLEOTIDE SEQUENCE [LARGE SCALE GENOMIC DNA]</scope>
    <source>
        <strain evidence="9">cv. Finnish</strain>
    </source>
</reference>
<evidence type="ECO:0000313" key="8">
    <source>
        <dbReference type="EMBL" id="KMZ65711.1"/>
    </source>
</evidence>
<dbReference type="STRING" id="29655.A0A0K9P9S5"/>
<dbReference type="EMBL" id="LFYR01001014">
    <property type="protein sequence ID" value="KMZ65711.1"/>
    <property type="molecule type" value="Genomic_DNA"/>
</dbReference>
<dbReference type="PRINTS" id="PR00367">
    <property type="entry name" value="ETHRSPELEMNT"/>
</dbReference>
<evidence type="ECO:0000256" key="1">
    <source>
        <dbReference type="ARBA" id="ARBA00004123"/>
    </source>
</evidence>
<dbReference type="GO" id="GO:0003677">
    <property type="term" value="F:DNA binding"/>
    <property type="evidence" value="ECO:0007669"/>
    <property type="project" value="UniProtKB-KW"/>
</dbReference>
<dbReference type="PANTHER" id="PTHR31190">
    <property type="entry name" value="DNA-BINDING DOMAIN"/>
    <property type="match status" value="1"/>
</dbReference>
<dbReference type="SUPFAM" id="SSF54171">
    <property type="entry name" value="DNA-binding domain"/>
    <property type="match status" value="1"/>
</dbReference>
<sequence length="284" mass="31794">MCGGAIISGFIPEGVATSRIDEFDKECEEFEADFMKFNDDDDEQEEVEFVEDKHFGVSSRPLISSQKIPTQVKLSSESKRAVDETPSTKKRKNQFRGIRQRPWGKWAAEIRDPQKGVRVWLGTFNTAEEAARAYDVEARRIRGAKAKVNFPDNFPVHDVPKATPSKISRRKPNLSANISPVTMAKHFSAVESDQSSNSFGSSGFGLECESKTSEITSPVKKLKNNSGEAVGTEALSEDFMTYMKFFQMPISSPLGSVEKSVDDDLILDSNLWLFDDDFTSNNMY</sequence>
<evidence type="ECO:0000256" key="4">
    <source>
        <dbReference type="ARBA" id="ARBA00023163"/>
    </source>
</evidence>
<dbReference type="CDD" id="cd00018">
    <property type="entry name" value="AP2"/>
    <property type="match status" value="1"/>
</dbReference>
<feature type="compositionally biased region" description="Basic and acidic residues" evidence="6">
    <location>
        <begin position="76"/>
        <end position="87"/>
    </location>
</feature>
<dbReference type="GO" id="GO:0003700">
    <property type="term" value="F:DNA-binding transcription factor activity"/>
    <property type="evidence" value="ECO:0007669"/>
    <property type="project" value="InterPro"/>
</dbReference>
<evidence type="ECO:0000256" key="3">
    <source>
        <dbReference type="ARBA" id="ARBA00023125"/>
    </source>
</evidence>
<keyword evidence="9" id="KW-1185">Reference proteome</keyword>
<dbReference type="Proteomes" id="UP000036987">
    <property type="component" value="Unassembled WGS sequence"/>
</dbReference>
<organism evidence="8 9">
    <name type="scientific">Zostera marina</name>
    <name type="common">Eelgrass</name>
    <dbReference type="NCBI Taxonomy" id="29655"/>
    <lineage>
        <taxon>Eukaryota</taxon>
        <taxon>Viridiplantae</taxon>
        <taxon>Streptophyta</taxon>
        <taxon>Embryophyta</taxon>
        <taxon>Tracheophyta</taxon>
        <taxon>Spermatophyta</taxon>
        <taxon>Magnoliopsida</taxon>
        <taxon>Liliopsida</taxon>
        <taxon>Zosteraceae</taxon>
        <taxon>Zostera</taxon>
    </lineage>
</organism>
<evidence type="ECO:0000256" key="2">
    <source>
        <dbReference type="ARBA" id="ARBA00023015"/>
    </source>
</evidence>
<dbReference type="InterPro" id="IPR001471">
    <property type="entry name" value="AP2/ERF_dom"/>
</dbReference>
<protein>
    <submittedName>
        <fullName evidence="8">Ethylene-responsive transcription factor RAP2-2</fullName>
    </submittedName>
</protein>
<feature type="region of interest" description="Disordered" evidence="6">
    <location>
        <begin position="68"/>
        <end position="96"/>
    </location>
</feature>
<dbReference type="GO" id="GO:0009873">
    <property type="term" value="P:ethylene-activated signaling pathway"/>
    <property type="evidence" value="ECO:0007669"/>
    <property type="project" value="InterPro"/>
</dbReference>
<dbReference type="FunFam" id="3.30.730.10:FF:000001">
    <property type="entry name" value="Ethylene-responsive transcription factor 2"/>
    <property type="match status" value="1"/>
</dbReference>
<dbReference type="PROSITE" id="PS51032">
    <property type="entry name" value="AP2_ERF"/>
    <property type="match status" value="1"/>
</dbReference>
<dbReference type="InterPro" id="IPR044808">
    <property type="entry name" value="ERF_plant"/>
</dbReference>
<dbReference type="Pfam" id="PF00847">
    <property type="entry name" value="AP2"/>
    <property type="match status" value="1"/>
</dbReference>
<dbReference type="PANTHER" id="PTHR31190:SF44">
    <property type="entry name" value="ETHYLENE-RESPONSIVE TRANSCRIPTION FACTOR 1"/>
    <property type="match status" value="1"/>
</dbReference>
<comment type="caution">
    <text evidence="8">The sequence shown here is derived from an EMBL/GenBank/DDBJ whole genome shotgun (WGS) entry which is preliminary data.</text>
</comment>
<gene>
    <name evidence="8" type="ORF">ZOSMA_310G00160</name>
</gene>
<comment type="subcellular location">
    <subcellularLocation>
        <location evidence="1">Nucleus</location>
    </subcellularLocation>
</comment>